<gene>
    <name evidence="2" type="ORF">B0H65DRAFT_463857</name>
</gene>
<evidence type="ECO:0000313" key="3">
    <source>
        <dbReference type="Proteomes" id="UP001278500"/>
    </source>
</evidence>
<dbReference type="Proteomes" id="UP001278500">
    <property type="component" value="Unassembled WGS sequence"/>
</dbReference>
<evidence type="ECO:0000256" key="1">
    <source>
        <dbReference type="SAM" id="MobiDB-lite"/>
    </source>
</evidence>
<evidence type="ECO:0000313" key="2">
    <source>
        <dbReference type="EMBL" id="KAK3344585.1"/>
    </source>
</evidence>
<sequence>MGQQDRILARLAHNIFLEVSTKKRDFHAKFIQENGKWASYIKNFAFGREHEEKAKEAHKNERKEAHQRYLKDKGLPANDDKCEEDARRDTDWSWFDLGGPEREQVYIQRELEGLKGWKDGDAKPPTPVLDRLHFCLKESGTGVTLNRFVQVCTWEALCNKQLLAQDVHHPRGGGHPKEEHDDFVVVGGSAQQILAAIETREKTLDGYLALKRILPDTYEQSRALLHLVRAHIEKNGVPDSAV</sequence>
<dbReference type="AlphaFoldDB" id="A0AAE0MR35"/>
<reference evidence="2" key="2">
    <citation type="submission" date="2023-06" db="EMBL/GenBank/DDBJ databases">
        <authorList>
            <consortium name="Lawrence Berkeley National Laboratory"/>
            <person name="Haridas S."/>
            <person name="Hensen N."/>
            <person name="Bonometti L."/>
            <person name="Westerberg I."/>
            <person name="Brannstrom I.O."/>
            <person name="Guillou S."/>
            <person name="Cros-Aarteil S."/>
            <person name="Calhoun S."/>
            <person name="Kuo A."/>
            <person name="Mondo S."/>
            <person name="Pangilinan J."/>
            <person name="Riley R."/>
            <person name="Labutti K."/>
            <person name="Andreopoulos B."/>
            <person name="Lipzen A."/>
            <person name="Chen C."/>
            <person name="Yanf M."/>
            <person name="Daum C."/>
            <person name="Ng V."/>
            <person name="Clum A."/>
            <person name="Steindorff A."/>
            <person name="Ohm R."/>
            <person name="Martin F."/>
            <person name="Silar P."/>
            <person name="Natvig D."/>
            <person name="Lalanne C."/>
            <person name="Gautier V."/>
            <person name="Ament-Velasquez S.L."/>
            <person name="Kruys A."/>
            <person name="Hutchinson M.I."/>
            <person name="Powell A.J."/>
            <person name="Barry K."/>
            <person name="Miller A.N."/>
            <person name="Grigoriev I.V."/>
            <person name="Debuchy R."/>
            <person name="Gladieux P."/>
            <person name="Thoren M.H."/>
            <person name="Johannesson H."/>
        </authorList>
    </citation>
    <scope>NUCLEOTIDE SEQUENCE</scope>
    <source>
        <strain evidence="2">CBS 560.94</strain>
    </source>
</reference>
<organism evidence="2 3">
    <name type="scientific">Neurospora tetraspora</name>
    <dbReference type="NCBI Taxonomy" id="94610"/>
    <lineage>
        <taxon>Eukaryota</taxon>
        <taxon>Fungi</taxon>
        <taxon>Dikarya</taxon>
        <taxon>Ascomycota</taxon>
        <taxon>Pezizomycotina</taxon>
        <taxon>Sordariomycetes</taxon>
        <taxon>Sordariomycetidae</taxon>
        <taxon>Sordariales</taxon>
        <taxon>Sordariaceae</taxon>
        <taxon>Neurospora</taxon>
    </lineage>
</organism>
<comment type="caution">
    <text evidence="2">The sequence shown here is derived from an EMBL/GenBank/DDBJ whole genome shotgun (WGS) entry which is preliminary data.</text>
</comment>
<feature type="region of interest" description="Disordered" evidence="1">
    <location>
        <begin position="52"/>
        <end position="83"/>
    </location>
</feature>
<reference evidence="2" key="1">
    <citation type="journal article" date="2023" name="Mol. Phylogenet. Evol.">
        <title>Genome-scale phylogeny and comparative genomics of the fungal order Sordariales.</title>
        <authorList>
            <person name="Hensen N."/>
            <person name="Bonometti L."/>
            <person name="Westerberg I."/>
            <person name="Brannstrom I.O."/>
            <person name="Guillou S."/>
            <person name="Cros-Aarteil S."/>
            <person name="Calhoun S."/>
            <person name="Haridas S."/>
            <person name="Kuo A."/>
            <person name="Mondo S."/>
            <person name="Pangilinan J."/>
            <person name="Riley R."/>
            <person name="LaButti K."/>
            <person name="Andreopoulos B."/>
            <person name="Lipzen A."/>
            <person name="Chen C."/>
            <person name="Yan M."/>
            <person name="Daum C."/>
            <person name="Ng V."/>
            <person name="Clum A."/>
            <person name="Steindorff A."/>
            <person name="Ohm R.A."/>
            <person name="Martin F."/>
            <person name="Silar P."/>
            <person name="Natvig D.O."/>
            <person name="Lalanne C."/>
            <person name="Gautier V."/>
            <person name="Ament-Velasquez S.L."/>
            <person name="Kruys A."/>
            <person name="Hutchinson M.I."/>
            <person name="Powell A.J."/>
            <person name="Barry K."/>
            <person name="Miller A.N."/>
            <person name="Grigoriev I.V."/>
            <person name="Debuchy R."/>
            <person name="Gladieux P."/>
            <person name="Hiltunen Thoren M."/>
            <person name="Johannesson H."/>
        </authorList>
    </citation>
    <scope>NUCLEOTIDE SEQUENCE</scope>
    <source>
        <strain evidence="2">CBS 560.94</strain>
    </source>
</reference>
<name>A0AAE0MR35_9PEZI</name>
<accession>A0AAE0MR35</accession>
<proteinExistence type="predicted"/>
<dbReference type="GeneID" id="87863881"/>
<dbReference type="RefSeq" id="XP_062681198.1">
    <property type="nucleotide sequence ID" value="XM_062826727.1"/>
</dbReference>
<dbReference type="EMBL" id="JAUEPP010000004">
    <property type="protein sequence ID" value="KAK3344585.1"/>
    <property type="molecule type" value="Genomic_DNA"/>
</dbReference>
<protein>
    <submittedName>
        <fullName evidence="2">Uncharacterized protein</fullName>
    </submittedName>
</protein>
<keyword evidence="3" id="KW-1185">Reference proteome</keyword>